<accession>A0A382NJS3</accession>
<feature type="region of interest" description="Disordered" evidence="1">
    <location>
        <begin position="197"/>
        <end position="219"/>
    </location>
</feature>
<feature type="compositionally biased region" description="Polar residues" evidence="1">
    <location>
        <begin position="197"/>
        <end position="206"/>
    </location>
</feature>
<reference evidence="2" key="1">
    <citation type="submission" date="2018-05" db="EMBL/GenBank/DDBJ databases">
        <authorList>
            <person name="Lanie J.A."/>
            <person name="Ng W.-L."/>
            <person name="Kazmierczak K.M."/>
            <person name="Andrzejewski T.M."/>
            <person name="Davidsen T.M."/>
            <person name="Wayne K.J."/>
            <person name="Tettelin H."/>
            <person name="Glass J.I."/>
            <person name="Rusch D."/>
            <person name="Podicherti R."/>
            <person name="Tsui H.-C.T."/>
            <person name="Winkler M.E."/>
        </authorList>
    </citation>
    <scope>NUCLEOTIDE SEQUENCE</scope>
</reference>
<dbReference type="AlphaFoldDB" id="A0A382NJS3"/>
<sequence>AMVLAISVFVWMKFLSDKTLIQNLERRADNLTYVKGDNIPFNGTAYGYFIDDTLWEKVDYANGVREGTRTVWHINGNVALQEKYSSGFLQSAASFDFNGAQTDSFNNGNGTIMLYWNDTGIRSQELVYENQNIVKRTIWDRGGLLLSVIPPELPPNVVISKPEAVQPPPTTITNGSLASANTNSALPTNQVFTITNKPAIDTTPNPEMSGRTKGWAMGDPNATSSRVAIDKRIDLIYLNKPTNQLIKVFGYPDQVSNSWWSYGKMKVKNIHGGGYFKKVHFQIYNGLVYRVVGAP</sequence>
<dbReference type="SUPFAM" id="SSF82185">
    <property type="entry name" value="Histone H3 K4-specific methyltransferase SET7/9 N-terminal domain"/>
    <property type="match status" value="1"/>
</dbReference>
<protein>
    <submittedName>
        <fullName evidence="2">Uncharacterized protein</fullName>
    </submittedName>
</protein>
<organism evidence="2">
    <name type="scientific">marine metagenome</name>
    <dbReference type="NCBI Taxonomy" id="408172"/>
    <lineage>
        <taxon>unclassified sequences</taxon>
        <taxon>metagenomes</taxon>
        <taxon>ecological metagenomes</taxon>
    </lineage>
</organism>
<gene>
    <name evidence="2" type="ORF">METZ01_LOCUS313784</name>
</gene>
<proteinExistence type="predicted"/>
<evidence type="ECO:0000256" key="1">
    <source>
        <dbReference type="SAM" id="MobiDB-lite"/>
    </source>
</evidence>
<dbReference type="EMBL" id="UINC01100684">
    <property type="protein sequence ID" value="SVC60930.1"/>
    <property type="molecule type" value="Genomic_DNA"/>
</dbReference>
<name>A0A382NJS3_9ZZZZ</name>
<feature type="non-terminal residue" evidence="2">
    <location>
        <position position="1"/>
    </location>
</feature>
<evidence type="ECO:0000313" key="2">
    <source>
        <dbReference type="EMBL" id="SVC60930.1"/>
    </source>
</evidence>